<dbReference type="InterPro" id="IPR011576">
    <property type="entry name" value="Pyridox_Oxase_N"/>
</dbReference>
<dbReference type="InterPro" id="IPR012349">
    <property type="entry name" value="Split_barrel_FMN-bd"/>
</dbReference>
<dbReference type="EMBL" id="UINC01053923">
    <property type="protein sequence ID" value="SVB71027.1"/>
    <property type="molecule type" value="Genomic_DNA"/>
</dbReference>
<feature type="domain" description="Pyridoxamine 5'-phosphate oxidase N-terminal" evidence="1">
    <location>
        <begin position="5"/>
        <end position="108"/>
    </location>
</feature>
<organism evidence="2">
    <name type="scientific">marine metagenome</name>
    <dbReference type="NCBI Taxonomy" id="408172"/>
    <lineage>
        <taxon>unclassified sequences</taxon>
        <taxon>metagenomes</taxon>
        <taxon>ecological metagenomes</taxon>
    </lineage>
</organism>
<gene>
    <name evidence="2" type="ORF">METZ01_LOCUS223881</name>
</gene>
<dbReference type="Gene3D" id="2.30.110.10">
    <property type="entry name" value="Electron Transport, Fmn-binding Protein, Chain A"/>
    <property type="match status" value="1"/>
</dbReference>
<dbReference type="PANTHER" id="PTHR40660:SF1">
    <property type="entry name" value="5'-PHOSPHATE OXIDASE PUTATIVE DOMAIN-CONTAINING PROTEIN-RELATED"/>
    <property type="match status" value="1"/>
</dbReference>
<name>A0A382G8Y0_9ZZZZ</name>
<protein>
    <recommendedName>
        <fullName evidence="1">Pyridoxamine 5'-phosphate oxidase N-terminal domain-containing protein</fullName>
    </recommendedName>
</protein>
<dbReference type="SUPFAM" id="SSF50475">
    <property type="entry name" value="FMN-binding split barrel"/>
    <property type="match status" value="1"/>
</dbReference>
<proteinExistence type="predicted"/>
<dbReference type="Pfam" id="PF01243">
    <property type="entry name" value="PNPOx_N"/>
    <property type="match status" value="1"/>
</dbReference>
<dbReference type="AlphaFoldDB" id="A0A382G8Y0"/>
<accession>A0A382G8Y0</accession>
<sequence>MKALINNALADKYPCILGTASLDGHPNLSYKGSLMVFSTKKLAFWERARKDGFAQLTANPNVVVMYRNALLGKAWRFYGQASVHEHGEIKEQVMKRTVRDELDRDPDRLGVAVVISVTRISTLGGEIIQEGTI</sequence>
<evidence type="ECO:0000259" key="1">
    <source>
        <dbReference type="Pfam" id="PF01243"/>
    </source>
</evidence>
<reference evidence="2" key="1">
    <citation type="submission" date="2018-05" db="EMBL/GenBank/DDBJ databases">
        <authorList>
            <person name="Lanie J.A."/>
            <person name="Ng W.-L."/>
            <person name="Kazmierczak K.M."/>
            <person name="Andrzejewski T.M."/>
            <person name="Davidsen T.M."/>
            <person name="Wayne K.J."/>
            <person name="Tettelin H."/>
            <person name="Glass J.I."/>
            <person name="Rusch D."/>
            <person name="Podicherti R."/>
            <person name="Tsui H.-C.T."/>
            <person name="Winkler M.E."/>
        </authorList>
    </citation>
    <scope>NUCLEOTIDE SEQUENCE</scope>
</reference>
<evidence type="ECO:0000313" key="2">
    <source>
        <dbReference type="EMBL" id="SVB71027.1"/>
    </source>
</evidence>
<dbReference type="PANTHER" id="PTHR40660">
    <property type="entry name" value="5'-PHOSPHATE OXIDASE PUTATIVE DOMAIN-CONTAINING PROTEIN-RELATED"/>
    <property type="match status" value="1"/>
</dbReference>